<dbReference type="GO" id="GO:0140359">
    <property type="term" value="F:ABC-type transporter activity"/>
    <property type="evidence" value="ECO:0007669"/>
    <property type="project" value="InterPro"/>
</dbReference>
<gene>
    <name evidence="2" type="ORF">EDD68_1064</name>
</gene>
<evidence type="ECO:0000313" key="2">
    <source>
        <dbReference type="EMBL" id="TCT23594.1"/>
    </source>
</evidence>
<protein>
    <submittedName>
        <fullName evidence="2">ABC-type transport system involved in multi-copper enzyme maturation permease subunit</fullName>
    </submittedName>
</protein>
<feature type="transmembrane region" description="Helical" evidence="1">
    <location>
        <begin position="171"/>
        <end position="189"/>
    </location>
</feature>
<organism evidence="2 3">
    <name type="scientific">Melghiribacillus thermohalophilus</name>
    <dbReference type="NCBI Taxonomy" id="1324956"/>
    <lineage>
        <taxon>Bacteria</taxon>
        <taxon>Bacillati</taxon>
        <taxon>Bacillota</taxon>
        <taxon>Bacilli</taxon>
        <taxon>Bacillales</taxon>
        <taxon>Bacillaceae</taxon>
        <taxon>Melghiribacillus</taxon>
    </lineage>
</organism>
<dbReference type="RefSeq" id="WP_165902080.1">
    <property type="nucleotide sequence ID" value="NZ_SMAN01000006.1"/>
</dbReference>
<proteinExistence type="predicted"/>
<dbReference type="AlphaFoldDB" id="A0A4R3N4A1"/>
<evidence type="ECO:0000313" key="3">
    <source>
        <dbReference type="Proteomes" id="UP000294650"/>
    </source>
</evidence>
<accession>A0A4R3N4A1</accession>
<comment type="caution">
    <text evidence="2">The sequence shown here is derived from an EMBL/GenBank/DDBJ whole genome shotgun (WGS) entry which is preliminary data.</text>
</comment>
<feature type="transmembrane region" description="Helical" evidence="1">
    <location>
        <begin position="345"/>
        <end position="366"/>
    </location>
</feature>
<keyword evidence="1" id="KW-0812">Transmembrane</keyword>
<keyword evidence="1" id="KW-0472">Membrane</keyword>
<evidence type="ECO:0000256" key="1">
    <source>
        <dbReference type="SAM" id="Phobius"/>
    </source>
</evidence>
<dbReference type="PANTHER" id="PTHR37305:SF1">
    <property type="entry name" value="MEMBRANE PROTEIN"/>
    <property type="match status" value="1"/>
</dbReference>
<keyword evidence="1" id="KW-1133">Transmembrane helix</keyword>
<dbReference type="Pfam" id="PF12679">
    <property type="entry name" value="ABC2_membrane_2"/>
    <property type="match status" value="1"/>
</dbReference>
<sequence length="402" mass="47092">MKLVKFEFKKIWKQKKILWLMLIVFLSTTYLYSHNVSQQDDMAHRLYEATEPLLFQVNQKDKELDEKKINHQLDEIGSEQSTYIKNMKNALFQWRSAIHAEEFHDVPNFEQEFLENLKEYINTGGEFQVLDGIDLEYAFIKNQWMIKHDLAIENEENPISPHLFLKDVSDWLFGISGIVLLLLIFGNILSSEREQETWRTLKTQPISQSQMILSKFSVLLFVLFFYIIIVLAIGVLLPILFNDHPFEFIYPQMMLSEDEVFAISTLHYILFKILLFVGTGFISFSLLFLFSTLFKQTFNSLIVSLFTLLIGYYTTHLVSAIQTPLNLFQHLRFNQTIIEINQSHGWTYPLFASLWTLIFLTTTLLIPERKTKPIKTESNIKPFNSGDTNSKRGILLNVIIFV</sequence>
<feature type="transmembrane region" description="Helical" evidence="1">
    <location>
        <begin position="301"/>
        <end position="325"/>
    </location>
</feature>
<reference evidence="2 3" key="1">
    <citation type="submission" date="2019-03" db="EMBL/GenBank/DDBJ databases">
        <title>Genomic Encyclopedia of Type Strains, Phase IV (KMG-IV): sequencing the most valuable type-strain genomes for metagenomic binning, comparative biology and taxonomic classification.</title>
        <authorList>
            <person name="Goeker M."/>
        </authorList>
    </citation>
    <scope>NUCLEOTIDE SEQUENCE [LARGE SCALE GENOMIC DNA]</scope>
    <source>
        <strain evidence="2 3">DSM 25894</strain>
    </source>
</reference>
<dbReference type="EMBL" id="SMAN01000006">
    <property type="protein sequence ID" value="TCT23594.1"/>
    <property type="molecule type" value="Genomic_DNA"/>
</dbReference>
<name>A0A4R3N4A1_9BACI</name>
<dbReference type="PANTHER" id="PTHR37305">
    <property type="entry name" value="INTEGRAL MEMBRANE PROTEIN-RELATED"/>
    <property type="match status" value="1"/>
</dbReference>
<feature type="transmembrane region" description="Helical" evidence="1">
    <location>
        <begin position="218"/>
        <end position="241"/>
    </location>
</feature>
<keyword evidence="3" id="KW-1185">Reference proteome</keyword>
<dbReference type="Proteomes" id="UP000294650">
    <property type="component" value="Unassembled WGS sequence"/>
</dbReference>
<feature type="transmembrane region" description="Helical" evidence="1">
    <location>
        <begin position="261"/>
        <end position="289"/>
    </location>
</feature>
<dbReference type="GO" id="GO:0005886">
    <property type="term" value="C:plasma membrane"/>
    <property type="evidence" value="ECO:0007669"/>
    <property type="project" value="UniProtKB-SubCell"/>
</dbReference>